<evidence type="ECO:0000259" key="3">
    <source>
        <dbReference type="SMART" id="SM00862"/>
    </source>
</evidence>
<evidence type="ECO:0000313" key="5">
    <source>
        <dbReference type="EMBL" id="MCQ4770933.1"/>
    </source>
</evidence>
<dbReference type="GO" id="GO:0000160">
    <property type="term" value="P:phosphorelay signal transduction system"/>
    <property type="evidence" value="ECO:0007669"/>
    <property type="project" value="InterPro"/>
</dbReference>
<dbReference type="SMART" id="SM00862">
    <property type="entry name" value="Trans_reg_C"/>
    <property type="match status" value="1"/>
</dbReference>
<evidence type="ECO:0000256" key="1">
    <source>
        <dbReference type="ARBA" id="ARBA00005820"/>
    </source>
</evidence>
<dbReference type="InterPro" id="IPR036388">
    <property type="entry name" value="WH-like_DNA-bd_sf"/>
</dbReference>
<dbReference type="EMBL" id="JANFYS010000021">
    <property type="protein sequence ID" value="MCQ4770933.1"/>
    <property type="molecule type" value="Genomic_DNA"/>
</dbReference>
<comment type="caution">
    <text evidence="5">The sequence shown here is derived from an EMBL/GenBank/DDBJ whole genome shotgun (WGS) entry which is preliminary data.</text>
</comment>
<dbReference type="AlphaFoldDB" id="A0AAW5JNN6"/>
<keyword evidence="2" id="KW-0238">DNA-binding</keyword>
<name>A0AAW5JNN6_9FIRM</name>
<dbReference type="InterPro" id="IPR051677">
    <property type="entry name" value="AfsR-DnrI-RedD_regulator"/>
</dbReference>
<dbReference type="SUPFAM" id="SSF46894">
    <property type="entry name" value="C-terminal effector domain of the bipartite response regulators"/>
    <property type="match status" value="1"/>
</dbReference>
<dbReference type="GO" id="GO:0003677">
    <property type="term" value="F:DNA binding"/>
    <property type="evidence" value="ECO:0007669"/>
    <property type="project" value="UniProtKB-KW"/>
</dbReference>
<dbReference type="InterPro" id="IPR016032">
    <property type="entry name" value="Sig_transdc_resp-reg_C-effctor"/>
</dbReference>
<accession>A0AAW5JNN6</accession>
<dbReference type="Pfam" id="PF00486">
    <property type="entry name" value="Trans_reg_C"/>
    <property type="match status" value="1"/>
</dbReference>
<comment type="similarity">
    <text evidence="1">Belongs to the AfsR/DnrI/RedD regulatory family.</text>
</comment>
<dbReference type="InterPro" id="IPR001867">
    <property type="entry name" value="OmpR/PhoB-type_DNA-bd"/>
</dbReference>
<dbReference type="Gene3D" id="1.10.10.10">
    <property type="entry name" value="Winged helix-like DNA-binding domain superfamily/Winged helix DNA-binding domain"/>
    <property type="match status" value="1"/>
</dbReference>
<dbReference type="GO" id="GO:0006355">
    <property type="term" value="P:regulation of DNA-templated transcription"/>
    <property type="evidence" value="ECO:0007669"/>
    <property type="project" value="InterPro"/>
</dbReference>
<proteinExistence type="inferred from homology"/>
<evidence type="ECO:0000259" key="4">
    <source>
        <dbReference type="SMART" id="SM01043"/>
    </source>
</evidence>
<reference evidence="5" key="1">
    <citation type="submission" date="2022-06" db="EMBL/GenBank/DDBJ databases">
        <title>Isolation of gut microbiota from human fecal samples.</title>
        <authorList>
            <person name="Pamer E.G."/>
            <person name="Barat B."/>
            <person name="Waligurski E."/>
            <person name="Medina S."/>
            <person name="Paddock L."/>
            <person name="Mostad J."/>
        </authorList>
    </citation>
    <scope>NUCLEOTIDE SEQUENCE</scope>
    <source>
        <strain evidence="5">DFI.9.91</strain>
    </source>
</reference>
<feature type="domain" description="Bacterial transcriptional activator" evidence="4">
    <location>
        <begin position="115"/>
        <end position="255"/>
    </location>
</feature>
<dbReference type="InterPro" id="IPR005158">
    <property type="entry name" value="BTAD"/>
</dbReference>
<feature type="domain" description="OmpR/PhoB-type" evidence="3">
    <location>
        <begin position="30"/>
        <end position="107"/>
    </location>
</feature>
<organism evidence="5 6">
    <name type="scientific">Intestinimonas massiliensis</name>
    <name type="common">ex Afouda et al. 2020</name>
    <dbReference type="NCBI Taxonomy" id="1673721"/>
    <lineage>
        <taxon>Bacteria</taxon>
        <taxon>Bacillati</taxon>
        <taxon>Bacillota</taxon>
        <taxon>Clostridia</taxon>
        <taxon>Eubacteriales</taxon>
        <taxon>Intestinimonas</taxon>
    </lineage>
</organism>
<gene>
    <name evidence="5" type="ORF">NE579_10755</name>
</gene>
<dbReference type="SUPFAM" id="SSF48452">
    <property type="entry name" value="TPR-like"/>
    <property type="match status" value="1"/>
</dbReference>
<protein>
    <submittedName>
        <fullName evidence="5">Winged helix-turn-helix domain-containing protein</fullName>
    </submittedName>
</protein>
<dbReference type="PANTHER" id="PTHR35807">
    <property type="entry name" value="TRANSCRIPTIONAL REGULATOR REDD-RELATED"/>
    <property type="match status" value="1"/>
</dbReference>
<dbReference type="Gene3D" id="1.25.40.10">
    <property type="entry name" value="Tetratricopeptide repeat domain"/>
    <property type="match status" value="1"/>
</dbReference>
<sequence length="401" mass="45343">MGTADTLHISMFGSFTMTRRVAGETLVVTDQSSSSKKLWTFLEYLIAFRSKVVSQDEIIDVLWGDSDIDNPVNTLKTLLHRARHAVEALGFENGKEIILYRRGTYRWNHDLDITVDTEQFESLCEAAARPGPDRLGHMLAAAALYRGDFLPKASHEPWAVSLRVYYHAKFLKLCAEAAGLLDAEGRYAETVDLCRRAILVDPYDEGTHLHLMQAMIATGAQQTAIQHYRYVTQLFMEQLGASPSAELTALYRELVRSTQSVEMDLRVVRETLCEIRPNPGPYYCEYAIFQDVYRLSARTAVRTGQVVQLAMLSVLDARGKPLTTRQIGVSMSRVREVIHSGLRQGDAYTRFSATQYLLLLPCASYENGGKVLDRLVTSFRRIYPKMRVLLQYSVLPLMPLM</sequence>
<evidence type="ECO:0000256" key="2">
    <source>
        <dbReference type="ARBA" id="ARBA00023125"/>
    </source>
</evidence>
<dbReference type="Pfam" id="PF03704">
    <property type="entry name" value="BTAD"/>
    <property type="match status" value="1"/>
</dbReference>
<dbReference type="Proteomes" id="UP001204562">
    <property type="component" value="Unassembled WGS sequence"/>
</dbReference>
<evidence type="ECO:0000313" key="6">
    <source>
        <dbReference type="Proteomes" id="UP001204562"/>
    </source>
</evidence>
<dbReference type="RefSeq" id="WP_256304257.1">
    <property type="nucleotide sequence ID" value="NZ_JANFYS010000021.1"/>
</dbReference>
<dbReference type="InterPro" id="IPR011990">
    <property type="entry name" value="TPR-like_helical_dom_sf"/>
</dbReference>
<dbReference type="SMART" id="SM01043">
    <property type="entry name" value="BTAD"/>
    <property type="match status" value="1"/>
</dbReference>